<evidence type="ECO:0000256" key="2">
    <source>
        <dbReference type="ARBA" id="ARBA00022598"/>
    </source>
</evidence>
<evidence type="ECO:0000256" key="3">
    <source>
        <dbReference type="ARBA" id="ARBA00022741"/>
    </source>
</evidence>
<proteinExistence type="inferred from homology"/>
<evidence type="ECO:0000259" key="5">
    <source>
        <dbReference type="Pfam" id="PF00501"/>
    </source>
</evidence>
<sequence>MRAQSEIERLIRQRVAEDPSAIWLKFKDSQYSWEEVLSFAQRAANGLLSLGIQPRDRVALMAGNSPEFLWMYFGAILIGADVVPLNRWQRGPALEHMLKDSGVVAIACDPDVLPFILDARPQAPGLRYLITINAGQSIDKSVDFSDLLGAPDAEPKVAVDRPVAAVGLLYTSGTTGQPKGIAAAKYEPLLTPLLTAMGVKAGETMYACLPLFHANALLISAIGSIRLNAKLALAERFSASQFWDDCRKFDAVQVNTLGAMTSILMKQVPRPDDRDNPVRTILSVGTPAAMWRGFETRFAVKILEWYGMSDAAGILLNTQGRVGSVGKPVGGAEFKVVDENGQSLPAGQCGELLFRHPAGQATSYHNLPDATRKAYEGGWFHSGDLGEQDDEGFFYFRGRAKLAIRRRGENISAWEVEAVLDACPEVLESAVIGVPSEVGEEEVMAVVVLQPGKCISPEDLIKFCEGKLAYYAVPRFVEFAASLPKTGTQKIQHSVLKERGRTEATWDREQAGVVVTRS</sequence>
<organism evidence="7 8">
    <name type="scientific">Pollutimonas bauzanensis</name>
    <dbReference type="NCBI Taxonomy" id="658167"/>
    <lineage>
        <taxon>Bacteria</taxon>
        <taxon>Pseudomonadati</taxon>
        <taxon>Pseudomonadota</taxon>
        <taxon>Betaproteobacteria</taxon>
        <taxon>Burkholderiales</taxon>
        <taxon>Alcaligenaceae</taxon>
        <taxon>Pollutimonas</taxon>
    </lineage>
</organism>
<dbReference type="Proteomes" id="UP000184226">
    <property type="component" value="Unassembled WGS sequence"/>
</dbReference>
<dbReference type="PROSITE" id="PS00455">
    <property type="entry name" value="AMP_BINDING"/>
    <property type="match status" value="1"/>
</dbReference>
<dbReference type="Gene3D" id="3.40.50.12780">
    <property type="entry name" value="N-terminal domain of ligase-like"/>
    <property type="match status" value="1"/>
</dbReference>
<dbReference type="PANTHER" id="PTHR43107:SF15">
    <property type="entry name" value="FATTY ACID TRANSPORT PROTEIN 3, ISOFORM A"/>
    <property type="match status" value="1"/>
</dbReference>
<keyword evidence="3" id="KW-0547">Nucleotide-binding</keyword>
<dbReference type="SUPFAM" id="SSF56801">
    <property type="entry name" value="Acetyl-CoA synthetase-like"/>
    <property type="match status" value="1"/>
</dbReference>
<dbReference type="InterPro" id="IPR045851">
    <property type="entry name" value="AMP-bd_C_sf"/>
</dbReference>
<dbReference type="InterPro" id="IPR000873">
    <property type="entry name" value="AMP-dep_synth/lig_dom"/>
</dbReference>
<dbReference type="AlphaFoldDB" id="A0A1M5QLD5"/>
<name>A0A1M5QLD5_9BURK</name>
<dbReference type="Pfam" id="PF13193">
    <property type="entry name" value="AMP-binding_C"/>
    <property type="match status" value="1"/>
</dbReference>
<keyword evidence="8" id="KW-1185">Reference proteome</keyword>
<dbReference type="EMBL" id="FQXE01000002">
    <property type="protein sequence ID" value="SHH14579.1"/>
    <property type="molecule type" value="Genomic_DNA"/>
</dbReference>
<evidence type="ECO:0000256" key="1">
    <source>
        <dbReference type="ARBA" id="ARBA00006432"/>
    </source>
</evidence>
<keyword evidence="4" id="KW-0067">ATP-binding</keyword>
<dbReference type="GO" id="GO:0005886">
    <property type="term" value="C:plasma membrane"/>
    <property type="evidence" value="ECO:0007669"/>
    <property type="project" value="TreeGrafter"/>
</dbReference>
<dbReference type="RefSeq" id="WP_073102177.1">
    <property type="nucleotide sequence ID" value="NZ_FQXE01000002.1"/>
</dbReference>
<dbReference type="GO" id="GO:0005524">
    <property type="term" value="F:ATP binding"/>
    <property type="evidence" value="ECO:0007669"/>
    <property type="project" value="UniProtKB-KW"/>
</dbReference>
<evidence type="ECO:0000313" key="8">
    <source>
        <dbReference type="Proteomes" id="UP000184226"/>
    </source>
</evidence>
<dbReference type="GO" id="GO:0005324">
    <property type="term" value="F:long-chain fatty acid transmembrane transporter activity"/>
    <property type="evidence" value="ECO:0007669"/>
    <property type="project" value="TreeGrafter"/>
</dbReference>
<evidence type="ECO:0000313" key="7">
    <source>
        <dbReference type="EMBL" id="SHH14579.1"/>
    </source>
</evidence>
<feature type="domain" description="AMP-dependent synthetase/ligase" evidence="5">
    <location>
        <begin position="12"/>
        <end position="359"/>
    </location>
</feature>
<feature type="domain" description="AMP-binding enzyme C-terminal" evidence="6">
    <location>
        <begin position="415"/>
        <end position="490"/>
    </location>
</feature>
<protein>
    <submittedName>
        <fullName evidence="7">Crotonobetaine/carnitine-CoA ligase</fullName>
    </submittedName>
</protein>
<dbReference type="Gene3D" id="3.30.300.30">
    <property type="match status" value="1"/>
</dbReference>
<dbReference type="PANTHER" id="PTHR43107">
    <property type="entry name" value="LONG-CHAIN FATTY ACID TRANSPORT PROTEIN"/>
    <property type="match status" value="1"/>
</dbReference>
<dbReference type="Pfam" id="PF00501">
    <property type="entry name" value="AMP-binding"/>
    <property type="match status" value="1"/>
</dbReference>
<dbReference type="InterPro" id="IPR025110">
    <property type="entry name" value="AMP-bd_C"/>
</dbReference>
<reference evidence="7 8" key="1">
    <citation type="submission" date="2016-11" db="EMBL/GenBank/DDBJ databases">
        <authorList>
            <person name="Jaros S."/>
            <person name="Januszkiewicz K."/>
            <person name="Wedrychowicz H."/>
        </authorList>
    </citation>
    <scope>NUCLEOTIDE SEQUENCE [LARGE SCALE GENOMIC DNA]</scope>
    <source>
        <strain evidence="7 8">CGMCC 1.10190</strain>
    </source>
</reference>
<dbReference type="GO" id="GO:0044539">
    <property type="term" value="P:long-chain fatty acid import into cell"/>
    <property type="evidence" value="ECO:0007669"/>
    <property type="project" value="TreeGrafter"/>
</dbReference>
<dbReference type="STRING" id="658167.SAMN04488135_102307"/>
<accession>A0A1M5QLD5</accession>
<dbReference type="GO" id="GO:0004467">
    <property type="term" value="F:long-chain fatty acid-CoA ligase activity"/>
    <property type="evidence" value="ECO:0007669"/>
    <property type="project" value="TreeGrafter"/>
</dbReference>
<dbReference type="InterPro" id="IPR042099">
    <property type="entry name" value="ANL_N_sf"/>
</dbReference>
<dbReference type="InterPro" id="IPR020845">
    <property type="entry name" value="AMP-binding_CS"/>
</dbReference>
<comment type="similarity">
    <text evidence="1">Belongs to the ATP-dependent AMP-binding enzyme family.</text>
</comment>
<evidence type="ECO:0000256" key="4">
    <source>
        <dbReference type="ARBA" id="ARBA00022840"/>
    </source>
</evidence>
<evidence type="ECO:0000259" key="6">
    <source>
        <dbReference type="Pfam" id="PF13193"/>
    </source>
</evidence>
<keyword evidence="2 7" id="KW-0436">Ligase</keyword>
<gene>
    <name evidence="7" type="ORF">SAMN04488135_102307</name>
</gene>